<protein>
    <submittedName>
        <fullName evidence="1">Uncharacterized protein</fullName>
    </submittedName>
</protein>
<dbReference type="AlphaFoldDB" id="A0A2Z6NQ64"/>
<dbReference type="OrthoDB" id="21225at2759"/>
<evidence type="ECO:0000313" key="1">
    <source>
        <dbReference type="EMBL" id="GAU38672.1"/>
    </source>
</evidence>
<gene>
    <name evidence="1" type="ORF">TSUD_292540</name>
</gene>
<proteinExistence type="predicted"/>
<dbReference type="EMBL" id="DF973725">
    <property type="protein sequence ID" value="GAU38672.1"/>
    <property type="molecule type" value="Genomic_DNA"/>
</dbReference>
<sequence>MVGGISNRAFGSIFASDVPTSTVKEIKEMRAKKRCKPTMEHSQTLSCQMGLDSNVLNFDGASTSFSSYRGEERSNVLNFDCASNNEVEFNQMKFNLSNFLMADDMNLMNEMNVNHDASELKSYMFNFFQDVLPLEQLNKGCDDVSPSAEITTCVWNESPKSSSQNSNQLYNGDNNVVFPLTGITSCVLREPPSSNQISIQLQGNERFSNGEASNRFMEDNMSKASTSTATDPASLLEFDMDLIEAMFGTR</sequence>
<accession>A0A2Z6NQ64</accession>
<name>A0A2Z6NQ64_TRISU</name>
<organism evidence="1 2">
    <name type="scientific">Trifolium subterraneum</name>
    <name type="common">Subterranean clover</name>
    <dbReference type="NCBI Taxonomy" id="3900"/>
    <lineage>
        <taxon>Eukaryota</taxon>
        <taxon>Viridiplantae</taxon>
        <taxon>Streptophyta</taxon>
        <taxon>Embryophyta</taxon>
        <taxon>Tracheophyta</taxon>
        <taxon>Spermatophyta</taxon>
        <taxon>Magnoliopsida</taxon>
        <taxon>eudicotyledons</taxon>
        <taxon>Gunneridae</taxon>
        <taxon>Pentapetalae</taxon>
        <taxon>rosids</taxon>
        <taxon>fabids</taxon>
        <taxon>Fabales</taxon>
        <taxon>Fabaceae</taxon>
        <taxon>Papilionoideae</taxon>
        <taxon>50 kb inversion clade</taxon>
        <taxon>NPAAA clade</taxon>
        <taxon>Hologalegina</taxon>
        <taxon>IRL clade</taxon>
        <taxon>Trifolieae</taxon>
        <taxon>Trifolium</taxon>
    </lineage>
</organism>
<evidence type="ECO:0000313" key="2">
    <source>
        <dbReference type="Proteomes" id="UP000242715"/>
    </source>
</evidence>
<dbReference type="Proteomes" id="UP000242715">
    <property type="component" value="Unassembled WGS sequence"/>
</dbReference>
<reference evidence="2" key="1">
    <citation type="journal article" date="2017" name="Front. Plant Sci.">
        <title>Climate Clever Clovers: New Paradigm to Reduce the Environmental Footprint of Ruminants by Breeding Low Methanogenic Forages Utilizing Haplotype Variation.</title>
        <authorList>
            <person name="Kaur P."/>
            <person name="Appels R."/>
            <person name="Bayer P.E."/>
            <person name="Keeble-Gagnere G."/>
            <person name="Wang J."/>
            <person name="Hirakawa H."/>
            <person name="Shirasawa K."/>
            <person name="Vercoe P."/>
            <person name="Stefanova K."/>
            <person name="Durmic Z."/>
            <person name="Nichols P."/>
            <person name="Revell C."/>
            <person name="Isobe S.N."/>
            <person name="Edwards D."/>
            <person name="Erskine W."/>
        </authorList>
    </citation>
    <scope>NUCLEOTIDE SEQUENCE [LARGE SCALE GENOMIC DNA]</scope>
    <source>
        <strain evidence="2">cv. Daliak</strain>
    </source>
</reference>
<keyword evidence="2" id="KW-1185">Reference proteome</keyword>